<protein>
    <submittedName>
        <fullName evidence="4">Diguanylate cyclase</fullName>
        <ecNumber evidence="4">2.7.7.65</ecNumber>
    </submittedName>
</protein>
<dbReference type="SUPFAM" id="SSF55781">
    <property type="entry name" value="GAF domain-like"/>
    <property type="match status" value="1"/>
</dbReference>
<dbReference type="SUPFAM" id="SSF55073">
    <property type="entry name" value="Nucleotide cyclase"/>
    <property type="match status" value="1"/>
</dbReference>
<keyword evidence="4" id="KW-0548">Nucleotidyltransferase</keyword>
<dbReference type="InterPro" id="IPR000719">
    <property type="entry name" value="Prot_kinase_dom"/>
</dbReference>
<dbReference type="PANTHER" id="PTHR43642">
    <property type="entry name" value="HYBRID SIGNAL TRANSDUCTION HISTIDINE KINASE G"/>
    <property type="match status" value="1"/>
</dbReference>
<dbReference type="PROSITE" id="PS50011">
    <property type="entry name" value="PROTEIN_KINASE_DOM"/>
    <property type="match status" value="1"/>
</dbReference>
<dbReference type="InterPro" id="IPR041664">
    <property type="entry name" value="AAA_16"/>
</dbReference>
<dbReference type="Proteomes" id="UP001519654">
    <property type="component" value="Unassembled WGS sequence"/>
</dbReference>
<dbReference type="Gene3D" id="3.30.450.40">
    <property type="match status" value="1"/>
</dbReference>
<dbReference type="InterPro" id="IPR043128">
    <property type="entry name" value="Rev_trsase/Diguanyl_cyclase"/>
</dbReference>
<feature type="domain" description="GGDEF" evidence="3">
    <location>
        <begin position="1414"/>
        <end position="1549"/>
    </location>
</feature>
<name>A0ABS5Z6M8_9ACTN</name>
<dbReference type="Pfam" id="PF01590">
    <property type="entry name" value="GAF"/>
    <property type="match status" value="1"/>
</dbReference>
<dbReference type="Pfam" id="PF13191">
    <property type="entry name" value="AAA_16"/>
    <property type="match status" value="1"/>
</dbReference>
<dbReference type="EC" id="2.7.7.65" evidence="4"/>
<dbReference type="EMBL" id="JAHKKG010000032">
    <property type="protein sequence ID" value="MBU2671046.1"/>
    <property type="molecule type" value="Genomic_DNA"/>
</dbReference>
<dbReference type="SUPFAM" id="SSF52540">
    <property type="entry name" value="P-loop containing nucleoside triphosphate hydrolases"/>
    <property type="match status" value="1"/>
</dbReference>
<dbReference type="Gene3D" id="3.30.70.270">
    <property type="match status" value="1"/>
</dbReference>
<dbReference type="SMART" id="SM00065">
    <property type="entry name" value="GAF"/>
    <property type="match status" value="1"/>
</dbReference>
<accession>A0ABS5Z6M8</accession>
<evidence type="ECO:0000256" key="1">
    <source>
        <dbReference type="ARBA" id="ARBA00004167"/>
    </source>
</evidence>
<dbReference type="SMART" id="SM00220">
    <property type="entry name" value="S_TKc"/>
    <property type="match status" value="1"/>
</dbReference>
<dbReference type="InterPro" id="IPR029016">
    <property type="entry name" value="GAF-like_dom_sf"/>
</dbReference>
<dbReference type="SMART" id="SM00267">
    <property type="entry name" value="GGDEF"/>
    <property type="match status" value="1"/>
</dbReference>
<gene>
    <name evidence="4" type="ORF">KOI35_46870</name>
</gene>
<dbReference type="GO" id="GO:0052621">
    <property type="term" value="F:diguanylate cyclase activity"/>
    <property type="evidence" value="ECO:0007669"/>
    <property type="project" value="UniProtKB-EC"/>
</dbReference>
<dbReference type="PANTHER" id="PTHR43642:SF1">
    <property type="entry name" value="HYBRID SIGNAL TRANSDUCTION HISTIDINE KINASE G"/>
    <property type="match status" value="1"/>
</dbReference>
<organism evidence="4 5">
    <name type="scientific">Paractinoplanes bogorensis</name>
    <dbReference type="NCBI Taxonomy" id="1610840"/>
    <lineage>
        <taxon>Bacteria</taxon>
        <taxon>Bacillati</taxon>
        <taxon>Actinomycetota</taxon>
        <taxon>Actinomycetes</taxon>
        <taxon>Micromonosporales</taxon>
        <taxon>Micromonosporaceae</taxon>
        <taxon>Paractinoplanes</taxon>
    </lineage>
</organism>
<dbReference type="Pfam" id="PF00069">
    <property type="entry name" value="Pkinase"/>
    <property type="match status" value="1"/>
</dbReference>
<dbReference type="InterPro" id="IPR000160">
    <property type="entry name" value="GGDEF_dom"/>
</dbReference>
<dbReference type="InterPro" id="IPR003018">
    <property type="entry name" value="GAF"/>
</dbReference>
<evidence type="ECO:0000313" key="5">
    <source>
        <dbReference type="Proteomes" id="UP001519654"/>
    </source>
</evidence>
<keyword evidence="5" id="KW-1185">Reference proteome</keyword>
<keyword evidence="4" id="KW-0808">Transferase</keyword>
<reference evidence="4 5" key="1">
    <citation type="submission" date="2021-06" db="EMBL/GenBank/DDBJ databases">
        <title>Actinoplanes lichenicola sp. nov., and Actinoplanes ovalisporus sp. nov., isolated from lichen in Thailand.</title>
        <authorList>
            <person name="Saeng-In P."/>
            <person name="Kanchanasin P."/>
            <person name="Yuki M."/>
            <person name="Kudo T."/>
            <person name="Ohkuma M."/>
            <person name="Phongsopitanun W."/>
            <person name="Tanasupawat S."/>
        </authorList>
    </citation>
    <scope>NUCLEOTIDE SEQUENCE [LARGE SCALE GENOMIC DNA]</scope>
    <source>
        <strain evidence="4 5">NBRC 110975</strain>
    </source>
</reference>
<dbReference type="Gene3D" id="1.10.510.10">
    <property type="entry name" value="Transferase(Phosphotransferase) domain 1"/>
    <property type="match status" value="1"/>
</dbReference>
<feature type="domain" description="Protein kinase" evidence="2">
    <location>
        <begin position="1"/>
        <end position="235"/>
    </location>
</feature>
<sequence length="1556" mass="168440">MVRQLSDNKIRKELRGSDAAERCRHEHDILQRLAGIDGVARLAGDGPTDTDLLLVDEGSQSLAARLEAGPLPPESVIAVATGLARALAAVHKAGVVHKDINPANVILGDGDRPVLIDFELATTAAEEVAGFRHESQIVGTLAYLAPEQTGRTGRSIDRRSDLYALGATIYQMATGRTPFASTDPLQLLHDHLARRPAPMAGPSIPPMLGEIVERLLEKEPDRRYQSAVGCAYDLERAAGDRFELGTRDFPDRLVPPSRLVGRDAEVARLRSGFEEALAGRVRGLLISGRSGVGKTVLINELRQIVTAAGGWFVTGKFDQFRQDPAADAVAGSYRALVRLLLGETEADLARLRTALTPALGDNAGLLAGLIPELGPLLRVEPEQARGDQTEAQGRLFQGLLALTRSVVSPARPLVMVVDDLQWAAATPISFLEGLLADEGMPGLFLIGAYREEEVDEAHPLSAVLARWQRLDPPPADLRLRNLPADDLCTLLAETLRMPATRAAELAEVIAPRTGGNPFETVELINGLRLSGVLTPSDDGWSWDDQQVRTWVGDRDIGDLLIARIAQVPRPTRRLLAVMAALGGETGLDLLAHALRTTRAAVTGWLAPALEDGLVLVGDEVRFRHDRVQQAAYARIPLRTRRLVHIVLAERLAARPEFASMAAQQYLPAADLVAPERRETVAELFRATAADVRMINYAVAKQYLAAAVSLSNDPALVIDWHRALYSLGRLPEADALYAELADRLDPVALAEPCGVQIESLTVRGNASDALTLGLGQLRRLGLTAPAVDELQAEVPARLDRLAAWSLSLGDEDDRPAVEAPETVAACHVINRMMPPAFFSDPAAMVWLVSTAQQVWTEHGPSAALIGPLAHAGIAAVLFRDDFQTGYRVLRHVEQAGDRRGWDAETAVARFLASVSTAHWSEPLEHSVSLARRAHERLVHCGDLAFACFTTHTTVPAMLDCAPTLSAFQSELARSTSFTVKVGNKQNAAVMAEFDALHRTLTEAPVDIGPPGHPMAAAYRHITRGLAALMFGDFAGLVEQAAGIEATIGFIAGNYFTATAHLVRGMALLADRKFDEADSVRAWLSARAADAPANYRHLALLLDAERAWATSDPSAAATFDAALQAVARRRRPWQHALIAERAARFHLAAGMDYLGERLLRDAQEHWRDWGATTKATAQEREFAFLRERRTNAGSASLAASTSFASEAVDLMAVVKASRALSSETNLDPLRHRVVEILTTLTGATKVHLLIREDEQSEWTDGHAVITGARIPMSVVRYAERTREPLVLDNAVDDPRFTQDPYFDGLELCAALAVTVLSHGVPRAMLVLENRLWRGTFTDERLDAVNIIASQLVVSMENAALYTSLEQKVAERTEQLRLANAQLQILNGTDALTGVPNRRRLDAELETAWVTCAAGEEPLAVAMIDIDHFKLYNDELGHSAGDECLKLVARTIAAQVPDGWLAARYGGEEFTVVMPGADRSQALDQAERIQLAINESAEPHPAAPARVITVSIGVASEVPSDGRVVADLIADADAGLYEAKRLGRNRVEPGLPTGERSLA</sequence>
<proteinExistence type="predicted"/>
<dbReference type="PROSITE" id="PS50887">
    <property type="entry name" value="GGDEF"/>
    <property type="match status" value="1"/>
</dbReference>
<dbReference type="InterPro" id="IPR027417">
    <property type="entry name" value="P-loop_NTPase"/>
</dbReference>
<comment type="caution">
    <text evidence="4">The sequence shown here is derived from an EMBL/GenBank/DDBJ whole genome shotgun (WGS) entry which is preliminary data.</text>
</comment>
<dbReference type="InterPro" id="IPR053159">
    <property type="entry name" value="Hybrid_Histidine_Kinase"/>
</dbReference>
<dbReference type="InterPro" id="IPR011009">
    <property type="entry name" value="Kinase-like_dom_sf"/>
</dbReference>
<dbReference type="CDD" id="cd14014">
    <property type="entry name" value="STKc_PknB_like"/>
    <property type="match status" value="1"/>
</dbReference>
<dbReference type="CDD" id="cd01949">
    <property type="entry name" value="GGDEF"/>
    <property type="match status" value="1"/>
</dbReference>
<dbReference type="Pfam" id="PF00990">
    <property type="entry name" value="GGDEF"/>
    <property type="match status" value="1"/>
</dbReference>
<evidence type="ECO:0000313" key="4">
    <source>
        <dbReference type="EMBL" id="MBU2671046.1"/>
    </source>
</evidence>
<comment type="subcellular location">
    <subcellularLocation>
        <location evidence="1">Membrane</location>
        <topology evidence="1">Single-pass membrane protein</topology>
    </subcellularLocation>
</comment>
<dbReference type="SUPFAM" id="SSF56112">
    <property type="entry name" value="Protein kinase-like (PK-like)"/>
    <property type="match status" value="1"/>
</dbReference>
<evidence type="ECO:0000259" key="2">
    <source>
        <dbReference type="PROSITE" id="PS50011"/>
    </source>
</evidence>
<dbReference type="NCBIfam" id="TIGR00254">
    <property type="entry name" value="GGDEF"/>
    <property type="match status" value="1"/>
</dbReference>
<dbReference type="RefSeq" id="WP_215796306.1">
    <property type="nucleotide sequence ID" value="NZ_JAHKKG010000032.1"/>
</dbReference>
<evidence type="ECO:0000259" key="3">
    <source>
        <dbReference type="PROSITE" id="PS50887"/>
    </source>
</evidence>
<dbReference type="InterPro" id="IPR029787">
    <property type="entry name" value="Nucleotide_cyclase"/>
</dbReference>